<accession>A0A8H3X3Z8</accession>
<protein>
    <submittedName>
        <fullName evidence="1">E3 ubiquitin-protein ligase</fullName>
    </submittedName>
</protein>
<evidence type="ECO:0000313" key="1">
    <source>
        <dbReference type="EMBL" id="KAF0411937.1"/>
    </source>
</evidence>
<organism evidence="1 2">
    <name type="scientific">Gigaspora margarita</name>
    <dbReference type="NCBI Taxonomy" id="4874"/>
    <lineage>
        <taxon>Eukaryota</taxon>
        <taxon>Fungi</taxon>
        <taxon>Fungi incertae sedis</taxon>
        <taxon>Mucoromycota</taxon>
        <taxon>Glomeromycotina</taxon>
        <taxon>Glomeromycetes</taxon>
        <taxon>Diversisporales</taxon>
        <taxon>Gigasporaceae</taxon>
        <taxon>Gigaspora</taxon>
    </lineage>
</organism>
<dbReference type="OrthoDB" id="2408987at2759"/>
<evidence type="ECO:0000313" key="2">
    <source>
        <dbReference type="Proteomes" id="UP000439903"/>
    </source>
</evidence>
<name>A0A8H3X3Z8_GIGMA</name>
<gene>
    <name evidence="1" type="ORF">F8M41_008084</name>
</gene>
<sequence>MTFRQFIVDYGEPQRCFKNLQNLGTLFLNDVVEIKPGTCHSLKFIENQTRSDTDNPYLIKSIRLEDARQVNLIDFEWNLKWLEYSQRSLIIGRGKEINYDLYKIEAELVKTLVLNKTYLKHIETGGLILEPFIYCMEMFQSSNFILYDIKQKIKQESIPQDMLILLTGGISLNYPSEFSSKTGSTEIILSGNESELLSALELLLCFIKRTASSDGNITLKSYIQQWVKLFVLTENKALVKVLYTGGRLKHVIALYEIIEGKIADNMIERITVKYKASLTKEIEGILNVPGCPVTSFLTKCPCGSYLDE</sequence>
<dbReference type="EMBL" id="WTPW01001833">
    <property type="protein sequence ID" value="KAF0411937.1"/>
    <property type="molecule type" value="Genomic_DNA"/>
</dbReference>
<reference evidence="1 2" key="1">
    <citation type="journal article" date="2019" name="Environ. Microbiol.">
        <title>At the nexus of three kingdoms: the genome of the mycorrhizal fungus Gigaspora margarita provides insights into plant, endobacterial and fungal interactions.</title>
        <authorList>
            <person name="Venice F."/>
            <person name="Ghignone S."/>
            <person name="Salvioli di Fossalunga A."/>
            <person name="Amselem J."/>
            <person name="Novero M."/>
            <person name="Xianan X."/>
            <person name="Sedzielewska Toro K."/>
            <person name="Morin E."/>
            <person name="Lipzen A."/>
            <person name="Grigoriev I.V."/>
            <person name="Henrissat B."/>
            <person name="Martin F.M."/>
            <person name="Bonfante P."/>
        </authorList>
    </citation>
    <scope>NUCLEOTIDE SEQUENCE [LARGE SCALE GENOMIC DNA]</scope>
    <source>
        <strain evidence="1 2">BEG34</strain>
    </source>
</reference>
<dbReference type="Proteomes" id="UP000439903">
    <property type="component" value="Unassembled WGS sequence"/>
</dbReference>
<proteinExistence type="predicted"/>
<dbReference type="AlphaFoldDB" id="A0A8H3X3Z8"/>
<comment type="caution">
    <text evidence="1">The sequence shown here is derived from an EMBL/GenBank/DDBJ whole genome shotgun (WGS) entry which is preliminary data.</text>
</comment>
<keyword evidence="2" id="KW-1185">Reference proteome</keyword>